<dbReference type="Gene3D" id="2.60.120.470">
    <property type="entry name" value="PITH domain"/>
    <property type="match status" value="1"/>
</dbReference>
<feature type="domain" description="PITH" evidence="3">
    <location>
        <begin position="208"/>
        <end position="312"/>
    </location>
</feature>
<dbReference type="AlphaFoldDB" id="A0A2K1I9T1"/>
<dbReference type="PaxDb" id="3218-PP1S197_109V6.1"/>
<organism evidence="4">
    <name type="scientific">Physcomitrium patens</name>
    <name type="common">Spreading-leaved earth moss</name>
    <name type="synonym">Physcomitrella patens</name>
    <dbReference type="NCBI Taxonomy" id="3218"/>
    <lineage>
        <taxon>Eukaryota</taxon>
        <taxon>Viridiplantae</taxon>
        <taxon>Streptophyta</taxon>
        <taxon>Embryophyta</taxon>
        <taxon>Bryophyta</taxon>
        <taxon>Bryophytina</taxon>
        <taxon>Bryopsida</taxon>
        <taxon>Funariidae</taxon>
        <taxon>Funariales</taxon>
        <taxon>Funariaceae</taxon>
        <taxon>Physcomitrium</taxon>
    </lineage>
</organism>
<dbReference type="InterPro" id="IPR010400">
    <property type="entry name" value="PITH_dom"/>
</dbReference>
<reference evidence="4" key="1">
    <citation type="journal article" date="2008" name="Science">
        <title>The Physcomitrella genome reveals evolutionary insights into the conquest of land by plants.</title>
        <authorList>
            <person name="Rensing S."/>
            <person name="Lang D."/>
            <person name="Zimmer A."/>
            <person name="Terry A."/>
            <person name="Salamov A."/>
            <person name="Shapiro H."/>
            <person name="Nishiyama T."/>
            <person name="Perroud P.-F."/>
            <person name="Lindquist E."/>
            <person name="Kamisugi Y."/>
            <person name="Tanahashi T."/>
            <person name="Sakakibara K."/>
            <person name="Fujita T."/>
            <person name="Oishi K."/>
            <person name="Shin-I T."/>
            <person name="Kuroki Y."/>
            <person name="Toyoda A."/>
            <person name="Suzuki Y."/>
            <person name="Hashimoto A."/>
            <person name="Yamaguchi K."/>
            <person name="Sugano A."/>
            <person name="Kohara Y."/>
            <person name="Fujiyama A."/>
            <person name="Anterola A."/>
            <person name="Aoki S."/>
            <person name="Ashton N."/>
            <person name="Barbazuk W.B."/>
            <person name="Barker E."/>
            <person name="Bennetzen J."/>
            <person name="Bezanilla M."/>
            <person name="Blankenship R."/>
            <person name="Cho S.H."/>
            <person name="Dutcher S."/>
            <person name="Estelle M."/>
            <person name="Fawcett J.A."/>
            <person name="Gundlach H."/>
            <person name="Hanada K."/>
            <person name="Heyl A."/>
            <person name="Hicks K.A."/>
            <person name="Hugh J."/>
            <person name="Lohr M."/>
            <person name="Mayer K."/>
            <person name="Melkozernov A."/>
            <person name="Murata T."/>
            <person name="Nelson D."/>
            <person name="Pils B."/>
            <person name="Prigge M."/>
            <person name="Reiss B."/>
            <person name="Renner T."/>
            <person name="Rombauts S."/>
            <person name="Rushton P."/>
            <person name="Sanderfoot A."/>
            <person name="Schween G."/>
            <person name="Shiu S.-H."/>
            <person name="Stueber K."/>
            <person name="Theodoulou F.L."/>
            <person name="Tu H."/>
            <person name="Van de Peer Y."/>
            <person name="Verrier P.J."/>
            <person name="Waters E."/>
            <person name="Wood A."/>
            <person name="Yang L."/>
            <person name="Cove D."/>
            <person name="Cuming A."/>
            <person name="Hasebe M."/>
            <person name="Lucas S."/>
            <person name="Mishler D.B."/>
            <person name="Reski R."/>
            <person name="Grigoriev I."/>
            <person name="Quatrano R.S."/>
            <person name="Boore J.L."/>
        </authorList>
    </citation>
    <scope>NUCLEOTIDE SEQUENCE [LARGE SCALE GENOMIC DNA]</scope>
</reference>
<evidence type="ECO:0000313" key="4">
    <source>
        <dbReference type="EMBL" id="PNR26035.1"/>
    </source>
</evidence>
<dbReference type="EMBL" id="ABEU02000177">
    <property type="protein sequence ID" value="PNR26035.1"/>
    <property type="molecule type" value="Genomic_DNA"/>
</dbReference>
<name>A0A2K1I9T1_PHYPA</name>
<evidence type="ECO:0000259" key="3">
    <source>
        <dbReference type="PROSITE" id="PS51532"/>
    </source>
</evidence>
<feature type="region of interest" description="Disordered" evidence="2">
    <location>
        <begin position="1"/>
        <end position="63"/>
    </location>
</feature>
<feature type="compositionally biased region" description="Acidic residues" evidence="2">
    <location>
        <begin position="44"/>
        <end position="54"/>
    </location>
</feature>
<dbReference type="InterPro" id="IPR045099">
    <property type="entry name" value="PITH1-like"/>
</dbReference>
<protein>
    <recommendedName>
        <fullName evidence="3">PITH domain-containing protein</fullName>
    </recommendedName>
</protein>
<comment type="similarity">
    <text evidence="1">Belongs to the PITHD1 family.</text>
</comment>
<reference evidence="4" key="2">
    <citation type="journal article" date="2018" name="Plant J.">
        <title>The Physcomitrella patens chromosome-scale assembly reveals moss genome structure and evolution.</title>
        <authorList>
            <person name="Lang D."/>
            <person name="Ullrich K.K."/>
            <person name="Murat F."/>
            <person name="Fuchs J."/>
            <person name="Jenkins J."/>
            <person name="Haas F.B."/>
            <person name="Piednoel M."/>
            <person name="Gundlach H."/>
            <person name="Van Bel M."/>
            <person name="Meyberg R."/>
            <person name="Vives C."/>
            <person name="Morata J."/>
            <person name="Symeonidi A."/>
            <person name="Hiss M."/>
            <person name="Muchero W."/>
            <person name="Kamisugi Y."/>
            <person name="Saleh O."/>
            <person name="Blanc G."/>
            <person name="Decker E.L."/>
            <person name="van Gessel N."/>
            <person name="Grimwood J."/>
            <person name="Hayes R.D."/>
            <person name="Graham S.W."/>
            <person name="Gunter L.E."/>
            <person name="McDaniel S.F."/>
            <person name="Hoernstein S.N.W."/>
            <person name="Larsson A."/>
            <person name="Li F.W."/>
            <person name="Perroud P.F."/>
            <person name="Phillips J."/>
            <person name="Ranjan P."/>
            <person name="Rokshar D.S."/>
            <person name="Rothfels C.J."/>
            <person name="Schneider L."/>
            <person name="Shu S."/>
            <person name="Stevenson D.W."/>
            <person name="Thummler F."/>
            <person name="Tillich M."/>
            <person name="Villarreal Aguilar J.C."/>
            <person name="Widiez T."/>
            <person name="Wong G.K."/>
            <person name="Wymore A."/>
            <person name="Zhang Y."/>
            <person name="Zimmer A.D."/>
            <person name="Quatrano R.S."/>
            <person name="Mayer K.F.X."/>
            <person name="Goodstein D."/>
            <person name="Casacuberta J.M."/>
            <person name="Vandepoele K."/>
            <person name="Reski R."/>
            <person name="Cuming A.C."/>
            <person name="Tuskan G.A."/>
            <person name="Maumus F."/>
            <person name="Salse J."/>
            <person name="Schmutz J."/>
            <person name="Rensing S.A."/>
        </authorList>
    </citation>
    <scope>NUCLEOTIDE SEQUENCE [LARGE SCALE GENOMIC DNA]</scope>
</reference>
<feature type="compositionally biased region" description="Polar residues" evidence="2">
    <location>
        <begin position="1"/>
        <end position="12"/>
    </location>
</feature>
<dbReference type="SUPFAM" id="SSF49785">
    <property type="entry name" value="Galactose-binding domain-like"/>
    <property type="match status" value="1"/>
</dbReference>
<dbReference type="PROSITE" id="PS51532">
    <property type="entry name" value="PITH"/>
    <property type="match status" value="1"/>
</dbReference>
<dbReference type="GO" id="GO:0005737">
    <property type="term" value="C:cytoplasm"/>
    <property type="evidence" value="ECO:0007669"/>
    <property type="project" value="UniProtKB-ARBA"/>
</dbReference>
<sequence>MHAGTDTGSNVMVSGESGGTRGGGAGDSIERPASTPQQHHLEVNESDDTFESDSDSDRKYPNPHSLVECELTEDLDDLDWSWDGISPWLPMCTDETVASLTTSPTRERHMLVPVPNIQAHDVMEHPQKHDVDKNEAGLELAMHSQEPQTQKRSRLDEGASRSFVDINKDIHETRILPRPPERVHSKGLLSIINEKEGKEVEVSLKKSGTISWAKTKGSLEECIKWENVECINGNPNHTFVNALKQENWDDDSLYLESLQSDDDDAELLLKISFLTAVKVYFLIVMSPPEKGPKTLKLFVNRPDMKMRYRPIG</sequence>
<dbReference type="Pfam" id="PF06201">
    <property type="entry name" value="PITH"/>
    <property type="match status" value="1"/>
</dbReference>
<dbReference type="PANTHER" id="PTHR12175">
    <property type="entry name" value="AD039 HT014 THIOREDOXIN FAMILY TRP26"/>
    <property type="match status" value="1"/>
</dbReference>
<dbReference type="InterPro" id="IPR008979">
    <property type="entry name" value="Galactose-bd-like_sf"/>
</dbReference>
<dbReference type="InterPro" id="IPR037047">
    <property type="entry name" value="PITH_dom_sf"/>
</dbReference>
<proteinExistence type="inferred from homology"/>
<gene>
    <name evidence="4" type="ORF">PHYPA_031197</name>
</gene>
<comment type="caution">
    <text evidence="4">The sequence shown here is derived from an EMBL/GenBank/DDBJ whole genome shotgun (WGS) entry which is preliminary data.</text>
</comment>
<feature type="compositionally biased region" description="Gly residues" evidence="2">
    <location>
        <begin position="16"/>
        <end position="26"/>
    </location>
</feature>
<evidence type="ECO:0000256" key="2">
    <source>
        <dbReference type="SAM" id="MobiDB-lite"/>
    </source>
</evidence>
<evidence type="ECO:0000256" key="1">
    <source>
        <dbReference type="ARBA" id="ARBA00025788"/>
    </source>
</evidence>
<dbReference type="InParanoid" id="A0A2K1I9T1"/>
<dbReference type="PANTHER" id="PTHR12175:SF5">
    <property type="entry name" value="OS03G0795500 PROTEIN"/>
    <property type="match status" value="1"/>
</dbReference>
<dbReference type="STRING" id="3218.A0A2K1I9T1"/>
<accession>A0A2K1I9T1</accession>